<evidence type="ECO:0000313" key="2">
    <source>
        <dbReference type="Proteomes" id="UP001295684"/>
    </source>
</evidence>
<organism evidence="1 2">
    <name type="scientific">Euplotes crassus</name>
    <dbReference type="NCBI Taxonomy" id="5936"/>
    <lineage>
        <taxon>Eukaryota</taxon>
        <taxon>Sar</taxon>
        <taxon>Alveolata</taxon>
        <taxon>Ciliophora</taxon>
        <taxon>Intramacronucleata</taxon>
        <taxon>Spirotrichea</taxon>
        <taxon>Hypotrichia</taxon>
        <taxon>Euplotida</taxon>
        <taxon>Euplotidae</taxon>
        <taxon>Moneuplotes</taxon>
    </lineage>
</organism>
<gene>
    <name evidence="1" type="ORF">ECRASSUSDP1_LOCUS7656</name>
</gene>
<sequence length="113" mass="13506">MSCHHFLYKVQLSTYNNHLSLCGRKLLNQFQKLQLSMSHQGEKEPLHRDIELPWRFYLYNQKKSQIWCSSLFLFILNSTDRFPSEPSRAHRVLIGDCEEVPFFIVKLLIILDH</sequence>
<proteinExistence type="predicted"/>
<accession>A0AAD1UC25</accession>
<protein>
    <submittedName>
        <fullName evidence="1">Uncharacterized protein</fullName>
    </submittedName>
</protein>
<evidence type="ECO:0000313" key="1">
    <source>
        <dbReference type="EMBL" id="CAI2366383.1"/>
    </source>
</evidence>
<keyword evidence="2" id="KW-1185">Reference proteome</keyword>
<dbReference type="AlphaFoldDB" id="A0AAD1UC25"/>
<dbReference type="Proteomes" id="UP001295684">
    <property type="component" value="Unassembled WGS sequence"/>
</dbReference>
<name>A0AAD1UC25_EUPCR</name>
<comment type="caution">
    <text evidence="1">The sequence shown here is derived from an EMBL/GenBank/DDBJ whole genome shotgun (WGS) entry which is preliminary data.</text>
</comment>
<dbReference type="EMBL" id="CAMPGE010007466">
    <property type="protein sequence ID" value="CAI2366383.1"/>
    <property type="molecule type" value="Genomic_DNA"/>
</dbReference>
<reference evidence="1" key="1">
    <citation type="submission" date="2023-07" db="EMBL/GenBank/DDBJ databases">
        <authorList>
            <consortium name="AG Swart"/>
            <person name="Singh M."/>
            <person name="Singh A."/>
            <person name="Seah K."/>
            <person name="Emmerich C."/>
        </authorList>
    </citation>
    <scope>NUCLEOTIDE SEQUENCE</scope>
    <source>
        <strain evidence="1">DP1</strain>
    </source>
</reference>